<evidence type="ECO:0000256" key="7">
    <source>
        <dbReference type="ARBA" id="ARBA00023136"/>
    </source>
</evidence>
<evidence type="ECO:0000256" key="3">
    <source>
        <dbReference type="ARBA" id="ARBA00022448"/>
    </source>
</evidence>
<organism evidence="9 10">
    <name type="scientific">Oenococcus sicerae</name>
    <dbReference type="NCBI Taxonomy" id="2203724"/>
    <lineage>
        <taxon>Bacteria</taxon>
        <taxon>Bacillati</taxon>
        <taxon>Bacillota</taxon>
        <taxon>Bacilli</taxon>
        <taxon>Lactobacillales</taxon>
        <taxon>Lactobacillaceae</taxon>
        <taxon>Oenococcus</taxon>
    </lineage>
</organism>
<feature type="transmembrane region" description="Helical" evidence="8">
    <location>
        <begin position="15"/>
        <end position="32"/>
    </location>
</feature>
<evidence type="ECO:0000313" key="9">
    <source>
        <dbReference type="EMBL" id="MDN6900524.1"/>
    </source>
</evidence>
<keyword evidence="6 8" id="KW-1133">Transmembrane helix</keyword>
<dbReference type="PANTHER" id="PTHR34979:SF1">
    <property type="entry name" value="INNER MEMBRANE PROTEIN YGAZ"/>
    <property type="match status" value="1"/>
</dbReference>
<reference evidence="9" key="1">
    <citation type="submission" date="2019-01" db="EMBL/GenBank/DDBJ databases">
        <title>Oenococcus sicerae UCMA17102.</title>
        <authorList>
            <person name="Cousin F.J."/>
            <person name="Le Guellec R."/>
            <person name="Cretenet M."/>
        </authorList>
    </citation>
    <scope>NUCLEOTIDE SEQUENCE</scope>
    <source>
        <strain evidence="9">UCMA17102</strain>
    </source>
</reference>
<evidence type="ECO:0000256" key="2">
    <source>
        <dbReference type="ARBA" id="ARBA00010735"/>
    </source>
</evidence>
<keyword evidence="3" id="KW-0813">Transport</keyword>
<evidence type="ECO:0000256" key="6">
    <source>
        <dbReference type="ARBA" id="ARBA00022989"/>
    </source>
</evidence>
<proteinExistence type="inferred from homology"/>
<gene>
    <name evidence="9" type="ORF">EVC35_05850</name>
</gene>
<feature type="transmembrane region" description="Helical" evidence="8">
    <location>
        <begin position="39"/>
        <end position="62"/>
    </location>
</feature>
<dbReference type="GO" id="GO:0005886">
    <property type="term" value="C:plasma membrane"/>
    <property type="evidence" value="ECO:0007669"/>
    <property type="project" value="UniProtKB-SubCell"/>
</dbReference>
<feature type="transmembrane region" description="Helical" evidence="8">
    <location>
        <begin position="68"/>
        <end position="89"/>
    </location>
</feature>
<dbReference type="PANTHER" id="PTHR34979">
    <property type="entry name" value="INNER MEMBRANE PROTEIN YGAZ"/>
    <property type="match status" value="1"/>
</dbReference>
<dbReference type="GO" id="GO:1903785">
    <property type="term" value="P:L-valine transmembrane transport"/>
    <property type="evidence" value="ECO:0007669"/>
    <property type="project" value="TreeGrafter"/>
</dbReference>
<evidence type="ECO:0000256" key="8">
    <source>
        <dbReference type="SAM" id="Phobius"/>
    </source>
</evidence>
<sequence>MDSDLTLRAGIKDTIPTMFGYMGVGMAFGVVANTSHLPLLAILLMSLLIYAGSVEFVVTAMLVAGDPISAIILSAFLINSRIILMSISISPYFKRDSMRQNFFIGSLLTDETFALAMTKINQTEGRLTLAWFNTANILAYLSWILATAAGALLGSLINDAKQFGLDFALVAMFIGLLYLQIINDHSKSIQLQLTVVFAVAVMMYFFMRWLPGELALLLASILGCFLGMGLSRSHAD</sequence>
<dbReference type="EMBL" id="SDWY01000003">
    <property type="protein sequence ID" value="MDN6900524.1"/>
    <property type="molecule type" value="Genomic_DNA"/>
</dbReference>
<comment type="subcellular location">
    <subcellularLocation>
        <location evidence="1">Cell membrane</location>
        <topology evidence="1">Multi-pass membrane protein</topology>
    </subcellularLocation>
</comment>
<accession>A0AAJ1R986</accession>
<dbReference type="AlphaFoldDB" id="A0AAJ1R986"/>
<feature type="transmembrane region" description="Helical" evidence="8">
    <location>
        <begin position="163"/>
        <end position="183"/>
    </location>
</feature>
<evidence type="ECO:0000313" key="10">
    <source>
        <dbReference type="Proteomes" id="UP001167919"/>
    </source>
</evidence>
<keyword evidence="5 8" id="KW-0812">Transmembrane</keyword>
<feature type="transmembrane region" description="Helical" evidence="8">
    <location>
        <begin position="214"/>
        <end position="231"/>
    </location>
</feature>
<keyword evidence="4" id="KW-1003">Cell membrane</keyword>
<dbReference type="InterPro" id="IPR011606">
    <property type="entry name" value="Brnchd-chn_aa_trnsp_permease"/>
</dbReference>
<dbReference type="Pfam" id="PF03591">
    <property type="entry name" value="AzlC"/>
    <property type="match status" value="1"/>
</dbReference>
<comment type="caution">
    <text evidence="9">The sequence shown here is derived from an EMBL/GenBank/DDBJ whole genome shotgun (WGS) entry which is preliminary data.</text>
</comment>
<dbReference type="Proteomes" id="UP001167919">
    <property type="component" value="Unassembled WGS sequence"/>
</dbReference>
<feature type="transmembrane region" description="Helical" evidence="8">
    <location>
        <begin position="137"/>
        <end position="156"/>
    </location>
</feature>
<evidence type="ECO:0000256" key="4">
    <source>
        <dbReference type="ARBA" id="ARBA00022475"/>
    </source>
</evidence>
<protein>
    <submittedName>
        <fullName evidence="9">Branched-chain amino acid ABC transporter permease</fullName>
    </submittedName>
</protein>
<feature type="transmembrane region" description="Helical" evidence="8">
    <location>
        <begin position="189"/>
        <end position="207"/>
    </location>
</feature>
<comment type="similarity">
    <text evidence="2">Belongs to the AzlC family.</text>
</comment>
<dbReference type="RefSeq" id="WP_301711228.1">
    <property type="nucleotide sequence ID" value="NZ_SDWY01000003.1"/>
</dbReference>
<keyword evidence="7 8" id="KW-0472">Membrane</keyword>
<evidence type="ECO:0000256" key="1">
    <source>
        <dbReference type="ARBA" id="ARBA00004651"/>
    </source>
</evidence>
<evidence type="ECO:0000256" key="5">
    <source>
        <dbReference type="ARBA" id="ARBA00022692"/>
    </source>
</evidence>
<name>A0AAJ1R986_9LACO</name>